<dbReference type="GO" id="GO:0043590">
    <property type="term" value="C:bacterial nucleoid"/>
    <property type="evidence" value="ECO:0007669"/>
    <property type="project" value="TreeGrafter"/>
</dbReference>
<keyword evidence="5" id="KW-0233">DNA recombination</keyword>
<dbReference type="PANTHER" id="PTHR38103">
    <property type="entry name" value="RECOMBINATION-ASSOCIATED PROTEIN RDGC"/>
    <property type="match status" value="1"/>
</dbReference>
<protein>
    <recommendedName>
        <fullName evidence="3">Recombination-associated protein RdgC</fullName>
    </recommendedName>
</protein>
<comment type="similarity">
    <text evidence="2">Belongs to the RdgC family.</text>
</comment>
<dbReference type="RefSeq" id="WP_122238932.1">
    <property type="nucleotide sequence ID" value="NZ_RDQM01000013.1"/>
</dbReference>
<organism evidence="6 7">
    <name type="scientific">Allofranklinella schreckenbergeri</name>
    <dbReference type="NCBI Taxonomy" id="1076744"/>
    <lineage>
        <taxon>Bacteria</taxon>
        <taxon>Pseudomonadati</taxon>
        <taxon>Pseudomonadota</taxon>
        <taxon>Betaproteobacteria</taxon>
        <taxon>Burkholderiales</taxon>
        <taxon>Comamonadaceae</taxon>
        <taxon>Allofranklinella</taxon>
    </lineage>
</organism>
<gene>
    <name evidence="6" type="ORF">EBQ26_10300</name>
</gene>
<dbReference type="Pfam" id="PF04381">
    <property type="entry name" value="RdgC"/>
    <property type="match status" value="1"/>
</dbReference>
<keyword evidence="4" id="KW-0963">Cytoplasm</keyword>
<dbReference type="InterPro" id="IPR007476">
    <property type="entry name" value="RdgC"/>
</dbReference>
<name>A0A3M6PYM1_9BURK</name>
<dbReference type="EMBL" id="RDQM01000013">
    <property type="protein sequence ID" value="RMW96139.1"/>
    <property type="molecule type" value="Genomic_DNA"/>
</dbReference>
<evidence type="ECO:0000256" key="5">
    <source>
        <dbReference type="ARBA" id="ARBA00023172"/>
    </source>
</evidence>
<evidence type="ECO:0000256" key="1">
    <source>
        <dbReference type="ARBA" id="ARBA00004453"/>
    </source>
</evidence>
<dbReference type="NCBIfam" id="NF001464">
    <property type="entry name" value="PRK00321.1-5"/>
    <property type="match status" value="1"/>
</dbReference>
<evidence type="ECO:0000256" key="4">
    <source>
        <dbReference type="ARBA" id="ARBA00022490"/>
    </source>
</evidence>
<dbReference type="GO" id="GO:0006310">
    <property type="term" value="P:DNA recombination"/>
    <property type="evidence" value="ECO:0007669"/>
    <property type="project" value="UniProtKB-KW"/>
</dbReference>
<evidence type="ECO:0000256" key="3">
    <source>
        <dbReference type="ARBA" id="ARBA00022296"/>
    </source>
</evidence>
<evidence type="ECO:0000313" key="6">
    <source>
        <dbReference type="EMBL" id="RMW96139.1"/>
    </source>
</evidence>
<dbReference type="GO" id="GO:0003690">
    <property type="term" value="F:double-stranded DNA binding"/>
    <property type="evidence" value="ECO:0007669"/>
    <property type="project" value="TreeGrafter"/>
</dbReference>
<dbReference type="NCBIfam" id="NF001463">
    <property type="entry name" value="PRK00321.1-4"/>
    <property type="match status" value="1"/>
</dbReference>
<reference evidence="6 7" key="1">
    <citation type="submission" date="2018-10" db="EMBL/GenBank/DDBJ databases">
        <title>Comamonadaceae CDC group NO-1 genome sequencing and assembly.</title>
        <authorList>
            <person name="Bernier A.-M."/>
            <person name="Bernard K."/>
        </authorList>
    </citation>
    <scope>NUCLEOTIDE SEQUENCE [LARGE SCALE GENOMIC DNA]</scope>
    <source>
        <strain evidence="6 7">NML970147</strain>
    </source>
</reference>
<dbReference type="Proteomes" id="UP000267521">
    <property type="component" value="Unassembled WGS sequence"/>
</dbReference>
<dbReference type="GO" id="GO:0000018">
    <property type="term" value="P:regulation of DNA recombination"/>
    <property type="evidence" value="ECO:0007669"/>
    <property type="project" value="TreeGrafter"/>
</dbReference>
<comment type="subcellular location">
    <subcellularLocation>
        <location evidence="1">Cytoplasm</location>
        <location evidence="1">Nucleoid</location>
    </subcellularLocation>
</comment>
<proteinExistence type="inferred from homology"/>
<dbReference type="PANTHER" id="PTHR38103:SF1">
    <property type="entry name" value="RECOMBINATION-ASSOCIATED PROTEIN RDGC"/>
    <property type="match status" value="1"/>
</dbReference>
<comment type="caution">
    <text evidence="6">The sequence shown here is derived from an EMBL/GenBank/DDBJ whole genome shotgun (WGS) entry which is preliminary data.</text>
</comment>
<sequence length="309" mass="34008">MFKNLLLFRIAQSWTGDDLSAATAALENFAFTPCSATQEKSTGWQPPRGAEHGAMIESVGGHWILRHVTQTKILPASVVQTHLDEKAQAIEAQTGRKPGRKELRDLKDEIRLSLLPLAFTKTQGTWVWIDPRQRLLAIDSASLPRADDILTALVEQWPGFVPRLIQTQETPAAAMSAWLEEQSAPGAFQLGDECELKAADDTKASVRYARHALEIDEIRGHLQAGKRPTRLALGWGDRSQFLLTDSLQIKRLAFTDTVHEDRDKADDHFDADVALTTGELSQLIPQLLQALGGEQASDQTSDQASSEGA</sequence>
<evidence type="ECO:0000313" key="7">
    <source>
        <dbReference type="Proteomes" id="UP000267521"/>
    </source>
</evidence>
<evidence type="ECO:0000256" key="2">
    <source>
        <dbReference type="ARBA" id="ARBA00008657"/>
    </source>
</evidence>
<accession>A0A3M6PYM1</accession>
<dbReference type="AlphaFoldDB" id="A0A3M6PYM1"/>